<dbReference type="AlphaFoldDB" id="A0A0V7ZCW8"/>
<organism evidence="1 2">
    <name type="scientific">Mastigocoleus testarum BC008</name>
    <dbReference type="NCBI Taxonomy" id="371196"/>
    <lineage>
        <taxon>Bacteria</taxon>
        <taxon>Bacillati</taxon>
        <taxon>Cyanobacteriota</taxon>
        <taxon>Cyanophyceae</taxon>
        <taxon>Nostocales</taxon>
        <taxon>Hapalosiphonaceae</taxon>
        <taxon>Mastigocoleus</taxon>
    </lineage>
</organism>
<sequence length="73" mass="9085">MSQEVTHIVPLQQPEVEENLAAYQATREFYTEVEDRLEFQRHCEWYQITAENHRQELEKMRGELNIFQWFRRK</sequence>
<evidence type="ECO:0000313" key="2">
    <source>
        <dbReference type="Proteomes" id="UP000053372"/>
    </source>
</evidence>
<keyword evidence="2" id="KW-1185">Reference proteome</keyword>
<protein>
    <submittedName>
        <fullName evidence="1">Uncharacterized protein</fullName>
    </submittedName>
</protein>
<reference evidence="1 2" key="1">
    <citation type="journal article" date="2015" name="Genome Announc.">
        <title>Draft Genome of the Euendolithic (true boring) Cyanobacterium Mastigocoleus testarum strain BC008.</title>
        <authorList>
            <person name="Guida B.S."/>
            <person name="Garcia-Pichel F."/>
        </authorList>
    </citation>
    <scope>NUCLEOTIDE SEQUENCE [LARGE SCALE GENOMIC DNA]</scope>
    <source>
        <strain evidence="1 2">BC008</strain>
    </source>
</reference>
<accession>A0A0V7ZCW8</accession>
<dbReference type="Proteomes" id="UP000053372">
    <property type="component" value="Unassembled WGS sequence"/>
</dbReference>
<dbReference type="EMBL" id="LMTZ01000162">
    <property type="protein sequence ID" value="KST62220.1"/>
    <property type="molecule type" value="Genomic_DNA"/>
</dbReference>
<dbReference type="RefSeq" id="WP_027844652.1">
    <property type="nucleotide sequence ID" value="NZ_LMTZ01000162.1"/>
</dbReference>
<evidence type="ECO:0000313" key="1">
    <source>
        <dbReference type="EMBL" id="KST62220.1"/>
    </source>
</evidence>
<gene>
    <name evidence="1" type="ORF">BC008_37455</name>
</gene>
<name>A0A0V7ZCW8_9CYAN</name>
<dbReference type="OrthoDB" id="426466at2"/>
<proteinExistence type="predicted"/>
<comment type="caution">
    <text evidence="1">The sequence shown here is derived from an EMBL/GenBank/DDBJ whole genome shotgun (WGS) entry which is preliminary data.</text>
</comment>